<name>A0A154W939_9PROT</name>
<protein>
    <recommendedName>
        <fullName evidence="1">Antitoxin FitA-like ribbon-helix-helix domain-containing protein</fullName>
    </recommendedName>
</protein>
<dbReference type="InterPro" id="IPR053853">
    <property type="entry name" value="FitA-like_RHH"/>
</dbReference>
<dbReference type="RefSeq" id="WP_067554025.1">
    <property type="nucleotide sequence ID" value="NZ_LPXN01000093.1"/>
</dbReference>
<proteinExistence type="predicted"/>
<feature type="domain" description="Antitoxin FitA-like ribbon-helix-helix" evidence="1">
    <location>
        <begin position="3"/>
        <end position="40"/>
    </location>
</feature>
<dbReference type="Gene3D" id="1.10.1220.10">
    <property type="entry name" value="Met repressor-like"/>
    <property type="match status" value="1"/>
</dbReference>
<dbReference type="InterPro" id="IPR013321">
    <property type="entry name" value="Arc_rbn_hlx_hlx"/>
</dbReference>
<sequence length="80" mass="9210">MADVKIRKLSDWVVETLKIRARNAGRSLEEELRLVLTEAAMGPRHEAFDSASTFREELRQKYGELPDSAPDIRLERDRLG</sequence>
<accession>A0A154W939</accession>
<dbReference type="Pfam" id="PF22513">
    <property type="entry name" value="FitA-like_RHH"/>
    <property type="match status" value="1"/>
</dbReference>
<dbReference type="OrthoDB" id="2389872at2"/>
<dbReference type="SUPFAM" id="SSF47598">
    <property type="entry name" value="Ribbon-helix-helix"/>
    <property type="match status" value="1"/>
</dbReference>
<evidence type="ECO:0000313" key="2">
    <source>
        <dbReference type="EMBL" id="KZD10006.1"/>
    </source>
</evidence>
<reference evidence="2 3" key="1">
    <citation type="submission" date="2015-12" db="EMBL/GenBank/DDBJ databases">
        <title>Genome sequence of Oceanibaculum pacificum MCCC 1A02656.</title>
        <authorList>
            <person name="Lu L."/>
            <person name="Lai Q."/>
            <person name="Shao Z."/>
            <person name="Qian P."/>
        </authorList>
    </citation>
    <scope>NUCLEOTIDE SEQUENCE [LARGE SCALE GENOMIC DNA]</scope>
    <source>
        <strain evidence="2 3">MCCC 1A02656</strain>
    </source>
</reference>
<dbReference type="AlphaFoldDB" id="A0A154W939"/>
<evidence type="ECO:0000313" key="3">
    <source>
        <dbReference type="Proteomes" id="UP000076400"/>
    </source>
</evidence>
<dbReference type="GO" id="GO:0006355">
    <property type="term" value="P:regulation of DNA-templated transcription"/>
    <property type="evidence" value="ECO:0007669"/>
    <property type="project" value="InterPro"/>
</dbReference>
<gene>
    <name evidence="2" type="ORF">AUP43_06430</name>
</gene>
<comment type="caution">
    <text evidence="2">The sequence shown here is derived from an EMBL/GenBank/DDBJ whole genome shotgun (WGS) entry which is preliminary data.</text>
</comment>
<dbReference type="EMBL" id="LPXN01000093">
    <property type="protein sequence ID" value="KZD10006.1"/>
    <property type="molecule type" value="Genomic_DNA"/>
</dbReference>
<dbReference type="Proteomes" id="UP000076400">
    <property type="component" value="Unassembled WGS sequence"/>
</dbReference>
<organism evidence="2 3">
    <name type="scientific">Oceanibaculum pacificum</name>
    <dbReference type="NCBI Taxonomy" id="580166"/>
    <lineage>
        <taxon>Bacteria</taxon>
        <taxon>Pseudomonadati</taxon>
        <taxon>Pseudomonadota</taxon>
        <taxon>Alphaproteobacteria</taxon>
        <taxon>Rhodospirillales</taxon>
        <taxon>Oceanibaculaceae</taxon>
        <taxon>Oceanibaculum</taxon>
    </lineage>
</organism>
<dbReference type="STRING" id="580166.AUP43_06430"/>
<keyword evidence="3" id="KW-1185">Reference proteome</keyword>
<dbReference type="InterPro" id="IPR010985">
    <property type="entry name" value="Ribbon_hlx_hlx"/>
</dbReference>
<evidence type="ECO:0000259" key="1">
    <source>
        <dbReference type="Pfam" id="PF22513"/>
    </source>
</evidence>